<evidence type="ECO:0000313" key="8">
    <source>
        <dbReference type="Proteomes" id="UP001243846"/>
    </source>
</evidence>
<reference evidence="8" key="1">
    <citation type="journal article" date="2019" name="Int. J. Syst. Evol. Microbiol.">
        <title>The Global Catalogue of Microorganisms (GCM) 10K type strain sequencing project: providing services to taxonomists for standard genome sequencing and annotation.</title>
        <authorList>
            <consortium name="The Broad Institute Genomics Platform"/>
            <consortium name="The Broad Institute Genome Sequencing Center for Infectious Disease"/>
            <person name="Wu L."/>
            <person name="Ma J."/>
        </authorList>
    </citation>
    <scope>NUCLEOTIDE SEQUENCE [LARGE SCALE GENOMIC DNA]</scope>
    <source>
        <strain evidence="8">CECT 8482</strain>
    </source>
</reference>
<evidence type="ECO:0000256" key="5">
    <source>
        <dbReference type="ARBA" id="ARBA00023136"/>
    </source>
</evidence>
<keyword evidence="8" id="KW-1185">Reference proteome</keyword>
<dbReference type="EMBL" id="JAUFRC010000001">
    <property type="protein sequence ID" value="MDN3711221.1"/>
    <property type="molecule type" value="Genomic_DNA"/>
</dbReference>
<feature type="transmembrane region" description="Helical" evidence="6">
    <location>
        <begin position="179"/>
        <end position="199"/>
    </location>
</feature>
<keyword evidence="4 6" id="KW-1133">Transmembrane helix</keyword>
<sequence>MPSDLFLAFVAYAFVTSITPGPNNTLLLASGATYGFRRTVPMILGVTLGFSFMVLAVGLGLGGVFLASPMLHEIIRVTGAGYLAYLAWKMASAPVEGIDRTDARPLGFARMAAFQWVNPKAWIMAVGAVATYAPQERFIANIALLALVYLMVNAPCVTLWAGFGTMLRGILASPLRQRLFNIVMALMLLGSLYPILTAVV</sequence>
<keyword evidence="5 6" id="KW-0472">Membrane</keyword>
<evidence type="ECO:0000256" key="4">
    <source>
        <dbReference type="ARBA" id="ARBA00022989"/>
    </source>
</evidence>
<evidence type="ECO:0000256" key="6">
    <source>
        <dbReference type="SAM" id="Phobius"/>
    </source>
</evidence>
<evidence type="ECO:0000256" key="1">
    <source>
        <dbReference type="ARBA" id="ARBA00004651"/>
    </source>
</evidence>
<name>A0ABT8D496_9RHOB</name>
<comment type="subcellular location">
    <subcellularLocation>
        <location evidence="1">Cell membrane</location>
        <topology evidence="1">Multi-pass membrane protein</topology>
    </subcellularLocation>
</comment>
<keyword evidence="2" id="KW-1003">Cell membrane</keyword>
<protein>
    <submittedName>
        <fullName evidence="7">LysE family translocator</fullName>
    </submittedName>
</protein>
<dbReference type="Pfam" id="PF01810">
    <property type="entry name" value="LysE"/>
    <property type="match status" value="1"/>
</dbReference>
<dbReference type="PANTHER" id="PTHR30086">
    <property type="entry name" value="ARGININE EXPORTER PROTEIN ARGO"/>
    <property type="match status" value="1"/>
</dbReference>
<evidence type="ECO:0000256" key="3">
    <source>
        <dbReference type="ARBA" id="ARBA00022692"/>
    </source>
</evidence>
<gene>
    <name evidence="7" type="ORF">QWZ10_04140</name>
</gene>
<evidence type="ECO:0000256" key="2">
    <source>
        <dbReference type="ARBA" id="ARBA00022475"/>
    </source>
</evidence>
<dbReference type="Proteomes" id="UP001243846">
    <property type="component" value="Unassembled WGS sequence"/>
</dbReference>
<keyword evidence="3 6" id="KW-0812">Transmembrane</keyword>
<comment type="caution">
    <text evidence="7">The sequence shown here is derived from an EMBL/GenBank/DDBJ whole genome shotgun (WGS) entry which is preliminary data.</text>
</comment>
<evidence type="ECO:0000313" key="7">
    <source>
        <dbReference type="EMBL" id="MDN3711221.1"/>
    </source>
</evidence>
<feature type="transmembrane region" description="Helical" evidence="6">
    <location>
        <begin position="44"/>
        <end position="67"/>
    </location>
</feature>
<organism evidence="7 8">
    <name type="scientific">Paracoccus cavernae</name>
    <dbReference type="NCBI Taxonomy" id="1571207"/>
    <lineage>
        <taxon>Bacteria</taxon>
        <taxon>Pseudomonadati</taxon>
        <taxon>Pseudomonadota</taxon>
        <taxon>Alphaproteobacteria</taxon>
        <taxon>Rhodobacterales</taxon>
        <taxon>Paracoccaceae</taxon>
        <taxon>Paracoccus</taxon>
    </lineage>
</organism>
<dbReference type="InterPro" id="IPR001123">
    <property type="entry name" value="LeuE-type"/>
</dbReference>
<proteinExistence type="predicted"/>
<accession>A0ABT8D496</accession>
<dbReference type="RefSeq" id="WP_377684695.1">
    <property type="nucleotide sequence ID" value="NZ_JBHMDZ010000005.1"/>
</dbReference>
<feature type="transmembrane region" description="Helical" evidence="6">
    <location>
        <begin position="139"/>
        <end position="167"/>
    </location>
</feature>
<dbReference type="PANTHER" id="PTHR30086:SF20">
    <property type="entry name" value="ARGININE EXPORTER PROTEIN ARGO-RELATED"/>
    <property type="match status" value="1"/>
</dbReference>